<comment type="caution">
    <text evidence="2">The sequence shown here is derived from an EMBL/GenBank/DDBJ whole genome shotgun (WGS) entry which is preliminary data.</text>
</comment>
<evidence type="ECO:0000313" key="3">
    <source>
        <dbReference type="Proteomes" id="UP000001861"/>
    </source>
</evidence>
<dbReference type="AlphaFoldDB" id="A8P1Q1"/>
<feature type="region of interest" description="Disordered" evidence="1">
    <location>
        <begin position="554"/>
        <end position="579"/>
    </location>
</feature>
<gene>
    <name evidence="2" type="ORF">CC1G_05631</name>
</gene>
<accession>A8P1Q1</accession>
<keyword evidence="3" id="KW-1185">Reference proteome</keyword>
<feature type="compositionally biased region" description="Polar residues" evidence="1">
    <location>
        <begin position="427"/>
        <end position="447"/>
    </location>
</feature>
<dbReference type="EMBL" id="AACS02000013">
    <property type="protein sequence ID" value="EAU83727.2"/>
    <property type="molecule type" value="Genomic_DNA"/>
</dbReference>
<feature type="region of interest" description="Disordered" evidence="1">
    <location>
        <begin position="507"/>
        <end position="541"/>
    </location>
</feature>
<dbReference type="OMA" id="ASERMYG"/>
<feature type="compositionally biased region" description="Pro residues" evidence="1">
    <location>
        <begin position="561"/>
        <end position="579"/>
    </location>
</feature>
<reference evidence="2 3" key="1">
    <citation type="journal article" date="2010" name="Proc. Natl. Acad. Sci. U.S.A.">
        <title>Insights into evolution of multicellular fungi from the assembled chromosomes of the mushroom Coprinopsis cinerea (Coprinus cinereus).</title>
        <authorList>
            <person name="Stajich J.E."/>
            <person name="Wilke S.K."/>
            <person name="Ahren D."/>
            <person name="Au C.H."/>
            <person name="Birren B.W."/>
            <person name="Borodovsky M."/>
            <person name="Burns C."/>
            <person name="Canback B."/>
            <person name="Casselton L.A."/>
            <person name="Cheng C.K."/>
            <person name="Deng J."/>
            <person name="Dietrich F.S."/>
            <person name="Fargo D.C."/>
            <person name="Farman M.L."/>
            <person name="Gathman A.C."/>
            <person name="Goldberg J."/>
            <person name="Guigo R."/>
            <person name="Hoegger P.J."/>
            <person name="Hooker J.B."/>
            <person name="Huggins A."/>
            <person name="James T.Y."/>
            <person name="Kamada T."/>
            <person name="Kilaru S."/>
            <person name="Kodira C."/>
            <person name="Kues U."/>
            <person name="Kupfer D."/>
            <person name="Kwan H.S."/>
            <person name="Lomsadze A."/>
            <person name="Li W."/>
            <person name="Lilly W.W."/>
            <person name="Ma L.J."/>
            <person name="Mackey A.J."/>
            <person name="Manning G."/>
            <person name="Martin F."/>
            <person name="Muraguchi H."/>
            <person name="Natvig D.O."/>
            <person name="Palmerini H."/>
            <person name="Ramesh M.A."/>
            <person name="Rehmeyer C.J."/>
            <person name="Roe B.A."/>
            <person name="Shenoy N."/>
            <person name="Stanke M."/>
            <person name="Ter-Hovhannisyan V."/>
            <person name="Tunlid A."/>
            <person name="Velagapudi R."/>
            <person name="Vision T.J."/>
            <person name="Zeng Q."/>
            <person name="Zolan M.E."/>
            <person name="Pukkila P.J."/>
        </authorList>
    </citation>
    <scope>NUCLEOTIDE SEQUENCE [LARGE SCALE GENOMIC DNA]</scope>
    <source>
        <strain evidence="3">Okayama-7 / 130 / ATCC MYA-4618 / FGSC 9003</strain>
    </source>
</reference>
<dbReference type="eggNOG" id="ENOG502T0KJ">
    <property type="taxonomic scope" value="Eukaryota"/>
</dbReference>
<dbReference type="RefSeq" id="XP_001838150.2">
    <property type="nucleotide sequence ID" value="XM_001838098.2"/>
</dbReference>
<name>A8P1Q1_COPC7</name>
<dbReference type="InParanoid" id="A8P1Q1"/>
<evidence type="ECO:0000256" key="1">
    <source>
        <dbReference type="SAM" id="MobiDB-lite"/>
    </source>
</evidence>
<feature type="compositionally biased region" description="Low complexity" evidence="1">
    <location>
        <begin position="525"/>
        <end position="541"/>
    </location>
</feature>
<organism evidence="2 3">
    <name type="scientific">Coprinopsis cinerea (strain Okayama-7 / 130 / ATCC MYA-4618 / FGSC 9003)</name>
    <name type="common">Inky cap fungus</name>
    <name type="synonym">Hormographiella aspergillata</name>
    <dbReference type="NCBI Taxonomy" id="240176"/>
    <lineage>
        <taxon>Eukaryota</taxon>
        <taxon>Fungi</taxon>
        <taxon>Dikarya</taxon>
        <taxon>Basidiomycota</taxon>
        <taxon>Agaricomycotina</taxon>
        <taxon>Agaricomycetes</taxon>
        <taxon>Agaricomycetidae</taxon>
        <taxon>Agaricales</taxon>
        <taxon>Agaricineae</taxon>
        <taxon>Psathyrellaceae</taxon>
        <taxon>Coprinopsis</taxon>
    </lineage>
</organism>
<dbReference type="KEGG" id="cci:CC1G_05631"/>
<feature type="region of interest" description="Disordered" evidence="1">
    <location>
        <begin position="417"/>
        <end position="449"/>
    </location>
</feature>
<dbReference type="SUPFAM" id="SSF52047">
    <property type="entry name" value="RNI-like"/>
    <property type="match status" value="1"/>
</dbReference>
<dbReference type="Proteomes" id="UP000001861">
    <property type="component" value="Unassembled WGS sequence"/>
</dbReference>
<protein>
    <submittedName>
        <fullName evidence="2">Uncharacterized protein</fullName>
    </submittedName>
</protein>
<sequence>MMPQSDRLTKYLPPELILDIFSRVLQPEQRAKWTSYSPPKTTLTPFFLGKICRAWRYLTWASPDLWSNLTLSLHPDHYPTQVALLRQWLHRCGNQPLVITLCGLGGEEDQYWEAHPPREIFRQLASVATRWKHVDIFLPYPCYTDLSLVRNRLSQLQSLIIRPPDGVDVMFNHKLDFFQNAPSLTNLSIFGLYYSGCTMLPWNQLSTLSGQDFCVDDCYTMLRNAPNLVQCRFNSVHQPSDFAYPSRTPIRLPRLQTLELSSIGNMVATAFLYSLEVPVLKSLKLSLGFSFDDRESFSLSSLTSLIGRSGCSTALQRLSVTNIRLIEQELIDCIACTPFLTHLRLHVEYPKTFPGMFISDTFLAALCPPSMREPGVAAILPFDRPLLLKLKALEYSGPVNITGRALQIMLEFRWPPGQQHPPRQHSPRSSFSGDQSNIKDSPTNARPASTVDRLRHVLIESTIPVYLAQEVQASLRALVSKGMDLILTNGYTSWIHDNWLPIHDSVESPQMGSDRDHGHWDPGRLSSTSTSSSLSASTSNQSLTMTALPKILLTRRSEIPGLPPPRKPLMNPPTKPSPL</sequence>
<dbReference type="OrthoDB" id="2847640at2759"/>
<dbReference type="HOGENOM" id="CLU_018544_14_2_1"/>
<dbReference type="GeneID" id="6014719"/>
<dbReference type="InterPro" id="IPR032675">
    <property type="entry name" value="LRR_dom_sf"/>
</dbReference>
<dbReference type="VEuPathDB" id="FungiDB:CC1G_05631"/>
<feature type="compositionally biased region" description="Basic and acidic residues" evidence="1">
    <location>
        <begin position="513"/>
        <end position="522"/>
    </location>
</feature>
<evidence type="ECO:0000313" key="2">
    <source>
        <dbReference type="EMBL" id="EAU83727.2"/>
    </source>
</evidence>
<dbReference type="Gene3D" id="3.80.10.10">
    <property type="entry name" value="Ribonuclease Inhibitor"/>
    <property type="match status" value="1"/>
</dbReference>
<proteinExistence type="predicted"/>
<dbReference type="STRING" id="240176.A8P1Q1"/>